<dbReference type="InterPro" id="IPR008000">
    <property type="entry name" value="Rham/fucose_mutarotase"/>
</dbReference>
<organism evidence="1 2">
    <name type="scientific">Hyphomonas chukchiensis</name>
    <dbReference type="NCBI Taxonomy" id="1280947"/>
    <lineage>
        <taxon>Bacteria</taxon>
        <taxon>Pseudomonadati</taxon>
        <taxon>Pseudomonadota</taxon>
        <taxon>Alphaproteobacteria</taxon>
        <taxon>Hyphomonadales</taxon>
        <taxon>Hyphomonadaceae</taxon>
        <taxon>Hyphomonas</taxon>
    </lineage>
</organism>
<dbReference type="SUPFAM" id="SSF54909">
    <property type="entry name" value="Dimeric alpha+beta barrel"/>
    <property type="match status" value="1"/>
</dbReference>
<comment type="caution">
    <text evidence="1">The sequence shown here is derived from an EMBL/GenBank/DDBJ whole genome shotgun (WGS) entry which is preliminary data.</text>
</comment>
<dbReference type="InterPro" id="IPR011008">
    <property type="entry name" value="Dimeric_a/b-barrel"/>
</dbReference>
<evidence type="ECO:0000313" key="1">
    <source>
        <dbReference type="EMBL" id="KCZ54545.1"/>
    </source>
</evidence>
<dbReference type="OrthoDB" id="9799608at2"/>
<keyword evidence="2" id="KW-1185">Reference proteome</keyword>
<dbReference type="EMBL" id="AWFG01000074">
    <property type="protein sequence ID" value="KCZ54545.1"/>
    <property type="molecule type" value="Genomic_DNA"/>
</dbReference>
<dbReference type="GO" id="GO:0016857">
    <property type="term" value="F:racemase and epimerase activity, acting on carbohydrates and derivatives"/>
    <property type="evidence" value="ECO:0007669"/>
    <property type="project" value="InterPro"/>
</dbReference>
<accession>A0A062UEJ1</accession>
<dbReference type="Gene3D" id="3.30.70.100">
    <property type="match status" value="1"/>
</dbReference>
<name>A0A062UEJ1_9PROT</name>
<evidence type="ECO:0008006" key="3">
    <source>
        <dbReference type="Google" id="ProtNLM"/>
    </source>
</evidence>
<dbReference type="PATRIC" id="fig|1280947.3.peg.3387"/>
<gene>
    <name evidence="1" type="ORF">HY30_09670</name>
</gene>
<dbReference type="RefSeq" id="WP_034743667.1">
    <property type="nucleotide sequence ID" value="NZ_AWFG01000074.1"/>
</dbReference>
<evidence type="ECO:0000313" key="2">
    <source>
        <dbReference type="Proteomes" id="UP000027190"/>
    </source>
</evidence>
<proteinExistence type="predicted"/>
<dbReference type="AlphaFoldDB" id="A0A062UEJ1"/>
<dbReference type="PANTHER" id="PTHR34389:SF2">
    <property type="entry name" value="L-RHAMNOSE MUTAROTASE"/>
    <property type="match status" value="1"/>
</dbReference>
<dbReference type="Pfam" id="PF05336">
    <property type="entry name" value="rhaM"/>
    <property type="match status" value="1"/>
</dbReference>
<dbReference type="eggNOG" id="COG3254">
    <property type="taxonomic scope" value="Bacteria"/>
</dbReference>
<protein>
    <recommendedName>
        <fullName evidence="3">L-rhamnose mutarotase</fullName>
    </recommendedName>
</protein>
<dbReference type="PANTHER" id="PTHR34389">
    <property type="entry name" value="L-RHAMNOSE MUTAROTASE"/>
    <property type="match status" value="1"/>
</dbReference>
<reference evidence="1 2" key="1">
    <citation type="journal article" date="2014" name="Antonie Van Leeuwenhoek">
        <title>Hyphomonas beringensis sp. nov. and Hyphomonas chukchiensis sp. nov., isolated from surface seawater of the Bering Sea and Chukchi Sea.</title>
        <authorList>
            <person name="Li C."/>
            <person name="Lai Q."/>
            <person name="Li G."/>
            <person name="Dong C."/>
            <person name="Wang J."/>
            <person name="Liao Y."/>
            <person name="Shao Z."/>
        </authorList>
    </citation>
    <scope>NUCLEOTIDE SEQUENCE [LARGE SCALE GENOMIC DNA]</scope>
    <source>
        <strain evidence="1 2">BH-BN04-4</strain>
    </source>
</reference>
<sequence length="109" mass="12913">MQRKAWAIYLKPEKKDEYKQLHANAWPGILKQITACNIRNYSIFLREPENILFGIYEYHGTDIEADMKRMADDPETQKWWALTDPCQSAFESAAPGEWWVPLEEVFHHD</sequence>
<dbReference type="Proteomes" id="UP000027190">
    <property type="component" value="Unassembled WGS sequence"/>
</dbReference>
<dbReference type="STRING" id="1280947.HY30_09670"/>